<organism evidence="2 3">
    <name type="scientific">Streptomonospora halophila</name>
    <dbReference type="NCBI Taxonomy" id="427369"/>
    <lineage>
        <taxon>Bacteria</taxon>
        <taxon>Bacillati</taxon>
        <taxon>Actinomycetota</taxon>
        <taxon>Actinomycetes</taxon>
        <taxon>Streptosporangiales</taxon>
        <taxon>Nocardiopsidaceae</taxon>
        <taxon>Streptomonospora</taxon>
    </lineage>
</organism>
<evidence type="ECO:0000313" key="3">
    <source>
        <dbReference type="Proteomes" id="UP001499993"/>
    </source>
</evidence>
<dbReference type="Proteomes" id="UP001499993">
    <property type="component" value="Unassembled WGS sequence"/>
</dbReference>
<evidence type="ECO:0008006" key="4">
    <source>
        <dbReference type="Google" id="ProtNLM"/>
    </source>
</evidence>
<reference evidence="3" key="1">
    <citation type="journal article" date="2019" name="Int. J. Syst. Evol. Microbiol.">
        <title>The Global Catalogue of Microorganisms (GCM) 10K type strain sequencing project: providing services to taxonomists for standard genome sequencing and annotation.</title>
        <authorList>
            <consortium name="The Broad Institute Genomics Platform"/>
            <consortium name="The Broad Institute Genome Sequencing Center for Infectious Disease"/>
            <person name="Wu L."/>
            <person name="Ma J."/>
        </authorList>
    </citation>
    <scope>NUCLEOTIDE SEQUENCE [LARGE SCALE GENOMIC DNA]</scope>
    <source>
        <strain evidence="3">JCM 18123</strain>
    </source>
</reference>
<dbReference type="Gene3D" id="2.20.25.10">
    <property type="match status" value="1"/>
</dbReference>
<comment type="caution">
    <text evidence="2">The sequence shown here is derived from an EMBL/GenBank/DDBJ whole genome shotgun (WGS) entry which is preliminary data.</text>
</comment>
<gene>
    <name evidence="2" type="ORF">GCM10023224_34350</name>
</gene>
<dbReference type="SUPFAM" id="SSF82784">
    <property type="entry name" value="OsmC-like"/>
    <property type="match status" value="1"/>
</dbReference>
<protein>
    <recommendedName>
        <fullName evidence="4">Organic hydroperoxide resistance protein</fullName>
    </recommendedName>
</protein>
<dbReference type="InterPro" id="IPR036102">
    <property type="entry name" value="OsmC/Ohrsf"/>
</dbReference>
<dbReference type="InterPro" id="IPR019953">
    <property type="entry name" value="OHR"/>
</dbReference>
<sequence>MNGETMSVPLYTATATPTGDGRAGGRAVTDDGLLDVTLAPPVPMGGLGGATDPEQLLAAGWSSCFHSALKLVASQRKVSLSTPPWPPRSR</sequence>
<evidence type="ECO:0000256" key="1">
    <source>
        <dbReference type="SAM" id="MobiDB-lite"/>
    </source>
</evidence>
<proteinExistence type="predicted"/>
<dbReference type="PANTHER" id="PTHR33797">
    <property type="entry name" value="ORGANIC HYDROPEROXIDE RESISTANCE PROTEIN-LIKE"/>
    <property type="match status" value="1"/>
</dbReference>
<accession>A0ABP9GQY7</accession>
<feature type="region of interest" description="Disordered" evidence="1">
    <location>
        <begin position="1"/>
        <end position="28"/>
    </location>
</feature>
<dbReference type="Gene3D" id="3.30.300.20">
    <property type="match status" value="1"/>
</dbReference>
<dbReference type="EMBL" id="BAABIK010000019">
    <property type="protein sequence ID" value="GAA4947738.1"/>
    <property type="molecule type" value="Genomic_DNA"/>
</dbReference>
<name>A0ABP9GQY7_9ACTN</name>
<evidence type="ECO:0000313" key="2">
    <source>
        <dbReference type="EMBL" id="GAA4947738.1"/>
    </source>
</evidence>
<dbReference type="InterPro" id="IPR015946">
    <property type="entry name" value="KH_dom-like_a/b"/>
</dbReference>
<keyword evidence="3" id="KW-1185">Reference proteome</keyword>
<dbReference type="PANTHER" id="PTHR33797:SF2">
    <property type="entry name" value="ORGANIC HYDROPEROXIDE RESISTANCE PROTEIN-LIKE"/>
    <property type="match status" value="1"/>
</dbReference>